<accession>A0A1Y1CPV5</accession>
<proteinExistence type="inferred from homology"/>
<dbReference type="RefSeq" id="WP_096432486.1">
    <property type="nucleotide sequence ID" value="NZ_AP018042.1"/>
</dbReference>
<sequence length="230" mass="25952">MPTYFIAGIDTDTGKTFATGLMAKYLLNQGKSVITQKFAQTGCKGISEDILMHREIMGIEIQDVDKDGTTCPYVFDYPASPHLAAKMQNQEIDIKRIEKSTSILENQFDYLLLEGVGGMHVPITLDYSLLDFMEEKKYPMILVTSSKLGSINHTLLSLEVARQRKIPIQGLIYNKFPANSEFILKDSIHVFKTYLKKYGFDCPVIEIPEIKKGEMSNVDFGQLFSSNKSK</sequence>
<reference evidence="11" key="2">
    <citation type="journal article" date="2020" name="Antonie Van Leeuwenhoek">
        <title>Labilibaculum antarcticum sp. nov., a novel facultative anaerobic, psychrotorelant bacterium isolated from marine sediment of Antarctica.</title>
        <authorList>
            <person name="Watanabe M."/>
            <person name="Kojima H."/>
            <person name="Fukui M."/>
        </authorList>
    </citation>
    <scope>NUCLEOTIDE SEQUENCE [LARGE SCALE GENOMIC DNA]</scope>
    <source>
        <strain evidence="11">SPP2</strain>
    </source>
</reference>
<evidence type="ECO:0000256" key="8">
    <source>
        <dbReference type="ARBA" id="ARBA00047386"/>
    </source>
</evidence>
<dbReference type="NCBIfam" id="TIGR00347">
    <property type="entry name" value="bioD"/>
    <property type="match status" value="1"/>
</dbReference>
<dbReference type="PANTHER" id="PTHR43210:SF2">
    <property type="entry name" value="ATP-DEPENDENT DETHIOBIOTIN SYNTHETASE BIOD 2"/>
    <property type="match status" value="1"/>
</dbReference>
<evidence type="ECO:0000256" key="1">
    <source>
        <dbReference type="ARBA" id="ARBA00022490"/>
    </source>
</evidence>
<feature type="active site" evidence="9">
    <location>
        <position position="37"/>
    </location>
</feature>
<keyword evidence="6 9" id="KW-0067">ATP-binding</keyword>
<protein>
    <recommendedName>
        <fullName evidence="9">ATP-dependent dethiobiotin synthetase BioD</fullName>
        <ecNumber evidence="9">6.3.3.3</ecNumber>
    </recommendedName>
    <alternativeName>
        <fullName evidence="9">DTB synthetase</fullName>
        <shortName evidence="9">DTBS</shortName>
    </alternativeName>
    <alternativeName>
        <fullName evidence="9">Dethiobiotin synthase</fullName>
    </alternativeName>
</protein>
<evidence type="ECO:0000256" key="4">
    <source>
        <dbReference type="ARBA" id="ARBA00022741"/>
    </source>
</evidence>
<organism evidence="10 11">
    <name type="scientific">Labilibaculum antarcticum</name>
    <dbReference type="NCBI Taxonomy" id="1717717"/>
    <lineage>
        <taxon>Bacteria</taxon>
        <taxon>Pseudomonadati</taxon>
        <taxon>Bacteroidota</taxon>
        <taxon>Bacteroidia</taxon>
        <taxon>Marinilabiliales</taxon>
        <taxon>Marinifilaceae</taxon>
        <taxon>Labilibaculum</taxon>
    </lineage>
</organism>
<evidence type="ECO:0000256" key="7">
    <source>
        <dbReference type="ARBA" id="ARBA00022842"/>
    </source>
</evidence>
<feature type="binding site" evidence="9">
    <location>
        <begin position="174"/>
        <end position="175"/>
    </location>
    <ligand>
        <name>ATP</name>
        <dbReference type="ChEBI" id="CHEBI:30616"/>
    </ligand>
</feature>
<dbReference type="InterPro" id="IPR004472">
    <property type="entry name" value="DTB_synth_BioD"/>
</dbReference>
<comment type="cofactor">
    <cofactor evidence="9">
        <name>Mg(2+)</name>
        <dbReference type="ChEBI" id="CHEBI:18420"/>
    </cofactor>
</comment>
<comment type="function">
    <text evidence="9">Catalyzes a mechanistically unusual reaction, the ATP-dependent insertion of CO2 between the N7 and N8 nitrogen atoms of 7,8-diaminopelargonic acid (DAPA, also called 7,8-diammoniononanoate) to form a ureido ring.</text>
</comment>
<dbReference type="GO" id="GO:0005524">
    <property type="term" value="F:ATP binding"/>
    <property type="evidence" value="ECO:0007669"/>
    <property type="project" value="UniProtKB-UniRule"/>
</dbReference>
<name>A0A1Y1CPV5_9BACT</name>
<dbReference type="HAMAP" id="MF_00336">
    <property type="entry name" value="BioD"/>
    <property type="match status" value="1"/>
</dbReference>
<comment type="subcellular location">
    <subcellularLocation>
        <location evidence="9">Cytoplasm</location>
    </subcellularLocation>
</comment>
<dbReference type="EC" id="6.3.3.3" evidence="9"/>
<dbReference type="GO" id="GO:0004141">
    <property type="term" value="F:dethiobiotin synthase activity"/>
    <property type="evidence" value="ECO:0007669"/>
    <property type="project" value="UniProtKB-UniRule"/>
</dbReference>
<comment type="pathway">
    <text evidence="9">Cofactor biosynthesis; biotin biosynthesis; biotin from 7,8-diaminononanoate: step 1/2.</text>
</comment>
<evidence type="ECO:0000256" key="5">
    <source>
        <dbReference type="ARBA" id="ARBA00022756"/>
    </source>
</evidence>
<dbReference type="PANTHER" id="PTHR43210">
    <property type="entry name" value="DETHIOBIOTIN SYNTHETASE"/>
    <property type="match status" value="1"/>
</dbReference>
<feature type="binding site" evidence="9">
    <location>
        <position position="49"/>
    </location>
    <ligand>
        <name>Mg(2+)</name>
        <dbReference type="ChEBI" id="CHEBI:18420"/>
    </ligand>
</feature>
<comment type="catalytic activity">
    <reaction evidence="8">
        <text>(7R,8S)-8-amino-7-(carboxyamino)nonanoate + ATP = (4R,5S)-dethiobiotin + ADP + phosphate + H(+)</text>
        <dbReference type="Rhea" id="RHEA:63684"/>
        <dbReference type="ChEBI" id="CHEBI:15378"/>
        <dbReference type="ChEBI" id="CHEBI:30616"/>
        <dbReference type="ChEBI" id="CHEBI:43474"/>
        <dbReference type="ChEBI" id="CHEBI:149470"/>
        <dbReference type="ChEBI" id="CHEBI:149473"/>
        <dbReference type="ChEBI" id="CHEBI:456216"/>
    </reaction>
</comment>
<evidence type="ECO:0000256" key="9">
    <source>
        <dbReference type="HAMAP-Rule" id="MF_00336"/>
    </source>
</evidence>
<feature type="binding site" evidence="9">
    <location>
        <position position="41"/>
    </location>
    <ligand>
        <name>substrate</name>
    </ligand>
</feature>
<feature type="binding site" evidence="9">
    <location>
        <begin position="114"/>
        <end position="117"/>
    </location>
    <ligand>
        <name>ATP</name>
        <dbReference type="ChEBI" id="CHEBI:30616"/>
    </ligand>
</feature>
<keyword evidence="3 9" id="KW-0479">Metal-binding</keyword>
<dbReference type="Pfam" id="PF13500">
    <property type="entry name" value="AAA_26"/>
    <property type="match status" value="1"/>
</dbReference>
<comment type="catalytic activity">
    <reaction evidence="9">
        <text>(7R,8S)-7,8-diammoniononanoate + CO2 + ATP = (4R,5S)-dethiobiotin + ADP + phosphate + 3 H(+)</text>
        <dbReference type="Rhea" id="RHEA:15805"/>
        <dbReference type="ChEBI" id="CHEBI:15378"/>
        <dbReference type="ChEBI" id="CHEBI:16526"/>
        <dbReference type="ChEBI" id="CHEBI:30616"/>
        <dbReference type="ChEBI" id="CHEBI:43474"/>
        <dbReference type="ChEBI" id="CHEBI:149469"/>
        <dbReference type="ChEBI" id="CHEBI:149473"/>
        <dbReference type="ChEBI" id="CHEBI:456216"/>
        <dbReference type="EC" id="6.3.3.3"/>
    </reaction>
</comment>
<keyword evidence="1 9" id="KW-0963">Cytoplasm</keyword>
<keyword evidence="4 9" id="KW-0547">Nucleotide-binding</keyword>
<keyword evidence="2 9" id="KW-0436">Ligase</keyword>
<dbReference type="KEGG" id="mbas:ALGA_4008"/>
<dbReference type="PIRSF" id="PIRSF006755">
    <property type="entry name" value="DTB_synth"/>
    <property type="match status" value="1"/>
</dbReference>
<keyword evidence="11" id="KW-1185">Reference proteome</keyword>
<dbReference type="GO" id="GO:0005829">
    <property type="term" value="C:cytosol"/>
    <property type="evidence" value="ECO:0007669"/>
    <property type="project" value="TreeGrafter"/>
</dbReference>
<dbReference type="InterPro" id="IPR027417">
    <property type="entry name" value="P-loop_NTPase"/>
</dbReference>
<feature type="binding site" evidence="9">
    <location>
        <position position="49"/>
    </location>
    <ligand>
        <name>ATP</name>
        <dbReference type="ChEBI" id="CHEBI:30616"/>
    </ligand>
</feature>
<dbReference type="AlphaFoldDB" id="A0A1Y1CPV5"/>
<evidence type="ECO:0000256" key="6">
    <source>
        <dbReference type="ARBA" id="ARBA00022840"/>
    </source>
</evidence>
<feature type="binding site" evidence="9">
    <location>
        <position position="114"/>
    </location>
    <ligand>
        <name>Mg(2+)</name>
        <dbReference type="ChEBI" id="CHEBI:18420"/>
    </ligand>
</feature>
<feature type="binding site" evidence="9">
    <location>
        <begin position="208"/>
        <end position="210"/>
    </location>
    <ligand>
        <name>ATP</name>
        <dbReference type="ChEBI" id="CHEBI:30616"/>
    </ligand>
</feature>
<dbReference type="SUPFAM" id="SSF52540">
    <property type="entry name" value="P-loop containing nucleoside triphosphate hydrolases"/>
    <property type="match status" value="1"/>
</dbReference>
<reference evidence="10 11" key="1">
    <citation type="journal article" date="2018" name="Mar. Genomics">
        <title>Complete genome sequence of Marinifilaceae bacterium strain SPP2, isolated from the Antarctic marine sediment.</title>
        <authorList>
            <person name="Watanabe M."/>
            <person name="Kojima H."/>
            <person name="Fukui M."/>
        </authorList>
    </citation>
    <scope>NUCLEOTIDE SEQUENCE [LARGE SCALE GENOMIC DNA]</scope>
    <source>
        <strain evidence="10 11">SPP2</strain>
    </source>
</reference>
<evidence type="ECO:0000256" key="3">
    <source>
        <dbReference type="ARBA" id="ARBA00022723"/>
    </source>
</evidence>
<dbReference type="GO" id="GO:0000287">
    <property type="term" value="F:magnesium ion binding"/>
    <property type="evidence" value="ECO:0007669"/>
    <property type="project" value="UniProtKB-UniRule"/>
</dbReference>
<keyword evidence="5 9" id="KW-0093">Biotin biosynthesis</keyword>
<dbReference type="Gene3D" id="3.40.50.300">
    <property type="entry name" value="P-loop containing nucleotide triphosphate hydrolases"/>
    <property type="match status" value="1"/>
</dbReference>
<evidence type="ECO:0000313" key="11">
    <source>
        <dbReference type="Proteomes" id="UP000218267"/>
    </source>
</evidence>
<dbReference type="CDD" id="cd03109">
    <property type="entry name" value="DTBS"/>
    <property type="match status" value="1"/>
</dbReference>
<keyword evidence="7 9" id="KW-0460">Magnesium</keyword>
<gene>
    <name evidence="9" type="primary">bioD</name>
    <name evidence="10" type="ORF">ALGA_4008</name>
</gene>
<comment type="caution">
    <text evidence="9">Lacks conserved residue(s) required for the propagation of feature annotation.</text>
</comment>
<feature type="binding site" evidence="9">
    <location>
        <position position="16"/>
    </location>
    <ligand>
        <name>Mg(2+)</name>
        <dbReference type="ChEBI" id="CHEBI:18420"/>
    </ligand>
</feature>
<evidence type="ECO:0000313" key="10">
    <source>
        <dbReference type="EMBL" id="BAX82300.1"/>
    </source>
</evidence>
<dbReference type="Proteomes" id="UP000218267">
    <property type="component" value="Chromosome"/>
</dbReference>
<dbReference type="EMBL" id="AP018042">
    <property type="protein sequence ID" value="BAX82300.1"/>
    <property type="molecule type" value="Genomic_DNA"/>
</dbReference>
<evidence type="ECO:0000256" key="2">
    <source>
        <dbReference type="ARBA" id="ARBA00022598"/>
    </source>
</evidence>
<dbReference type="OrthoDB" id="9802097at2"/>
<dbReference type="GO" id="GO:0009102">
    <property type="term" value="P:biotin biosynthetic process"/>
    <property type="evidence" value="ECO:0007669"/>
    <property type="project" value="UniProtKB-UniRule"/>
</dbReference>
<comment type="similarity">
    <text evidence="9">Belongs to the dethiobiotin synthetase family.</text>
</comment>
<comment type="subunit">
    <text evidence="9">Homodimer.</text>
</comment>
<dbReference type="UniPathway" id="UPA00078">
    <property type="reaction ID" value="UER00161"/>
</dbReference>